<dbReference type="InterPro" id="IPR045034">
    <property type="entry name" value="O-acyltransferase_WSD1-like"/>
</dbReference>
<accession>A0A0F6S9A2</accession>
<dbReference type="GO" id="GO:0019432">
    <property type="term" value="P:triglyceride biosynthetic process"/>
    <property type="evidence" value="ECO:0007669"/>
    <property type="project" value="TreeGrafter"/>
</dbReference>
<dbReference type="PANTHER" id="PTHR31650:SF1">
    <property type="entry name" value="WAX ESTER SYNTHASE_DIACYLGLYCEROL ACYLTRANSFERASE 4-RELATED"/>
    <property type="match status" value="1"/>
</dbReference>
<accession>A0A059MI31</accession>
<gene>
    <name evidence="12" type="ORF">OCS65_05300</name>
</gene>
<comment type="similarity">
    <text evidence="3 11">Belongs to the long-chain O-acyltransferase family.</text>
</comment>
<dbReference type="PANTHER" id="PTHR31650">
    <property type="entry name" value="O-ACYLTRANSFERASE (WSD1-LIKE) FAMILY PROTEIN"/>
    <property type="match status" value="1"/>
</dbReference>
<protein>
    <recommendedName>
        <fullName evidence="4 11">Diacylglycerol O-acyltransferase</fullName>
        <ecNumber evidence="4 11">2.3.1.20</ecNumber>
    </recommendedName>
</protein>
<comment type="pathway">
    <text evidence="1 11">Glycerolipid metabolism; triacylglycerol biosynthesis.</text>
</comment>
<comment type="catalytic activity">
    <reaction evidence="10 11">
        <text>an acyl-CoA + a 1,2-diacyl-sn-glycerol = a triacyl-sn-glycerol + CoA</text>
        <dbReference type="Rhea" id="RHEA:10868"/>
        <dbReference type="ChEBI" id="CHEBI:17815"/>
        <dbReference type="ChEBI" id="CHEBI:57287"/>
        <dbReference type="ChEBI" id="CHEBI:58342"/>
        <dbReference type="ChEBI" id="CHEBI:64615"/>
        <dbReference type="EC" id="2.3.1.20"/>
    </reaction>
</comment>
<keyword evidence="8 11" id="KW-0443">Lipid metabolism</keyword>
<dbReference type="Proteomes" id="UP001163947">
    <property type="component" value="Chromosome"/>
</dbReference>
<evidence type="ECO:0000256" key="9">
    <source>
        <dbReference type="ARBA" id="ARBA00023315"/>
    </source>
</evidence>
<organism evidence="12 13">
    <name type="scientific">Rhodococcus aetherivorans</name>
    <dbReference type="NCBI Taxonomy" id="191292"/>
    <lineage>
        <taxon>Bacteria</taxon>
        <taxon>Bacillati</taxon>
        <taxon>Actinomycetota</taxon>
        <taxon>Actinomycetes</taxon>
        <taxon>Mycobacteriales</taxon>
        <taxon>Nocardiaceae</taxon>
        <taxon>Rhodococcus</taxon>
    </lineage>
</organism>
<evidence type="ECO:0000313" key="12">
    <source>
        <dbReference type="EMBL" id="UYF95182.1"/>
    </source>
</evidence>
<evidence type="ECO:0000256" key="6">
    <source>
        <dbReference type="ARBA" id="ARBA00022679"/>
    </source>
</evidence>
<dbReference type="GO" id="GO:0001666">
    <property type="term" value="P:response to hypoxia"/>
    <property type="evidence" value="ECO:0007669"/>
    <property type="project" value="TreeGrafter"/>
</dbReference>
<keyword evidence="7 11" id="KW-0319">Glycerol metabolism</keyword>
<dbReference type="Gene3D" id="3.30.559.10">
    <property type="entry name" value="Chloramphenicol acetyltransferase-like domain"/>
    <property type="match status" value="1"/>
</dbReference>
<dbReference type="InterPro" id="IPR009721">
    <property type="entry name" value="O-acyltransferase_WSD1_C"/>
</dbReference>
<dbReference type="GO" id="GO:0006071">
    <property type="term" value="P:glycerol metabolic process"/>
    <property type="evidence" value="ECO:0007669"/>
    <property type="project" value="UniProtKB-KW"/>
</dbReference>
<dbReference type="GO" id="GO:0051701">
    <property type="term" value="P:biological process involved in interaction with host"/>
    <property type="evidence" value="ECO:0007669"/>
    <property type="project" value="TreeGrafter"/>
</dbReference>
<dbReference type="EMBL" id="CP106982">
    <property type="protein sequence ID" value="UYF95182.1"/>
    <property type="molecule type" value="Genomic_DNA"/>
</dbReference>
<dbReference type="EC" id="2.3.1.20" evidence="4 11"/>
<proteinExistence type="inferred from homology"/>
<reference evidence="12" key="1">
    <citation type="submission" date="2022-09" db="EMBL/GenBank/DDBJ databases">
        <title>The genome sequence of Rhodococcus aetherivorans N1.</title>
        <authorList>
            <person name="Jiang W."/>
        </authorList>
    </citation>
    <scope>NUCLEOTIDE SEQUENCE</scope>
    <source>
        <strain evidence="12">N1</strain>
    </source>
</reference>
<evidence type="ECO:0000256" key="4">
    <source>
        <dbReference type="ARBA" id="ARBA00013244"/>
    </source>
</evidence>
<evidence type="ECO:0000256" key="3">
    <source>
        <dbReference type="ARBA" id="ARBA00009587"/>
    </source>
</evidence>
<sequence>MGLMDPIDAVLMTAELLANPMHVAVVLILDPPEDAGPRFVDDAYRDALGRGGEVDPVLRRRAHRGVDTGGWWAWRDVDDIDLSYHVRRASLPPGAGRDELWQLVGALHAEPLDRSRPMWEAHLVDGLPDGRYALYIKVHHAVLDGIAGLRMIEESMSPDPDRRSMSPFFATGGRDRPGSAHGGLPTPLALARSAVGTVASGMGLVRRTVEGQVRSTVQGLTTDTTVLPFAAPRTRLNGPLGAGRTFAAAGWPKARLRAIQHAAGVTGNDVVTAVVAGALRSWFAEHDELPGDSLVAICPVSVRGREDGGTAGNAFGTAVCTLGTDLADPADRLGLIHRSMQVAKERVASLGPVPSLLVAAPSILPTILVPMLPFDPRVRPGYNLPISNVPGPRTELYWNGAHLEEIYPVSIVYDGMALNVTVCSYADRVGFGYVAGGEVIPDIEALIPLTERSLSQLEAAVGVAP</sequence>
<dbReference type="InterPro" id="IPR004255">
    <property type="entry name" value="O-acyltransferase_WSD1_N"/>
</dbReference>
<evidence type="ECO:0000256" key="5">
    <source>
        <dbReference type="ARBA" id="ARBA00022516"/>
    </source>
</evidence>
<evidence type="ECO:0000256" key="8">
    <source>
        <dbReference type="ARBA" id="ARBA00023098"/>
    </source>
</evidence>
<evidence type="ECO:0000256" key="2">
    <source>
        <dbReference type="ARBA" id="ARBA00005189"/>
    </source>
</evidence>
<dbReference type="GeneID" id="83619811"/>
<dbReference type="Pfam" id="PF06974">
    <property type="entry name" value="WS_DGAT_C"/>
    <property type="match status" value="1"/>
</dbReference>
<evidence type="ECO:0000256" key="1">
    <source>
        <dbReference type="ARBA" id="ARBA00004771"/>
    </source>
</evidence>
<dbReference type="InterPro" id="IPR023213">
    <property type="entry name" value="CAT-like_dom_sf"/>
</dbReference>
<evidence type="ECO:0000256" key="7">
    <source>
        <dbReference type="ARBA" id="ARBA00022798"/>
    </source>
</evidence>
<evidence type="ECO:0000256" key="10">
    <source>
        <dbReference type="ARBA" id="ARBA00048109"/>
    </source>
</evidence>
<keyword evidence="9 11" id="KW-0012">Acyltransferase</keyword>
<keyword evidence="5 11" id="KW-0444">Lipid biosynthesis</keyword>
<dbReference type="GO" id="GO:0071731">
    <property type="term" value="P:response to nitric oxide"/>
    <property type="evidence" value="ECO:0007669"/>
    <property type="project" value="TreeGrafter"/>
</dbReference>
<dbReference type="KEGG" id="rav:AAT18_23005"/>
<dbReference type="InterPro" id="IPR014292">
    <property type="entry name" value="Acyl_transf_WS/DGAT"/>
</dbReference>
<dbReference type="SUPFAM" id="SSF52777">
    <property type="entry name" value="CoA-dependent acyltransferases"/>
    <property type="match status" value="1"/>
</dbReference>
<dbReference type="RefSeq" id="WP_006947329.1">
    <property type="nucleotide sequence ID" value="NZ_CAVJ010000265.1"/>
</dbReference>
<keyword evidence="6 11" id="KW-0808">Transferase</keyword>
<dbReference type="GO" id="GO:0005886">
    <property type="term" value="C:plasma membrane"/>
    <property type="evidence" value="ECO:0007669"/>
    <property type="project" value="TreeGrafter"/>
</dbReference>
<dbReference type="AlphaFoldDB" id="N1MIW1"/>
<accession>N1MIW1</accession>
<evidence type="ECO:0000313" key="13">
    <source>
        <dbReference type="Proteomes" id="UP001163947"/>
    </source>
</evidence>
<dbReference type="NCBIfam" id="TIGR02946">
    <property type="entry name" value="acyl_WS_DGAT"/>
    <property type="match status" value="1"/>
</dbReference>
<comment type="pathway">
    <text evidence="2">Lipid metabolism.</text>
</comment>
<name>N1MIW1_9NOCA</name>
<dbReference type="Pfam" id="PF03007">
    <property type="entry name" value="WS_DGAT_cat"/>
    <property type="match status" value="1"/>
</dbReference>
<evidence type="ECO:0000256" key="11">
    <source>
        <dbReference type="RuleBase" id="RU361241"/>
    </source>
</evidence>
<dbReference type="GO" id="GO:0004144">
    <property type="term" value="F:diacylglycerol O-acyltransferase activity"/>
    <property type="evidence" value="ECO:0007669"/>
    <property type="project" value="UniProtKB-EC"/>
</dbReference>